<keyword evidence="2" id="KW-0472">Membrane</keyword>
<dbReference type="AlphaFoldDB" id="A0A0L6UAA0"/>
<feature type="transmembrane region" description="Helical" evidence="2">
    <location>
        <begin position="269"/>
        <end position="287"/>
    </location>
</feature>
<evidence type="ECO:0000256" key="1">
    <source>
        <dbReference type="SAM" id="MobiDB-lite"/>
    </source>
</evidence>
<evidence type="ECO:0000313" key="3">
    <source>
        <dbReference type="EMBL" id="KNZ45473.1"/>
    </source>
</evidence>
<dbReference type="Proteomes" id="UP000037035">
    <property type="component" value="Unassembled WGS sequence"/>
</dbReference>
<keyword evidence="2" id="KW-0812">Transmembrane</keyword>
<gene>
    <name evidence="3" type="ORF">VP01_807g3</name>
</gene>
<feature type="transmembrane region" description="Helical" evidence="2">
    <location>
        <begin position="39"/>
        <end position="56"/>
    </location>
</feature>
<protein>
    <submittedName>
        <fullName evidence="3">Uncharacterized protein</fullName>
    </submittedName>
</protein>
<evidence type="ECO:0000256" key="2">
    <source>
        <dbReference type="SAM" id="Phobius"/>
    </source>
</evidence>
<feature type="region of interest" description="Disordered" evidence="1">
    <location>
        <begin position="632"/>
        <end position="684"/>
    </location>
</feature>
<keyword evidence="2" id="KW-1133">Transmembrane helix</keyword>
<keyword evidence="4" id="KW-1185">Reference proteome</keyword>
<feature type="compositionally biased region" description="Basic and acidic residues" evidence="1">
    <location>
        <begin position="673"/>
        <end position="684"/>
    </location>
</feature>
<dbReference type="EMBL" id="LAVV01013583">
    <property type="protein sequence ID" value="KNZ45473.1"/>
    <property type="molecule type" value="Genomic_DNA"/>
</dbReference>
<comment type="caution">
    <text evidence="3">The sequence shown here is derived from an EMBL/GenBank/DDBJ whole genome shotgun (WGS) entry which is preliminary data.</text>
</comment>
<proteinExistence type="predicted"/>
<organism evidence="3 4">
    <name type="scientific">Puccinia sorghi</name>
    <dbReference type="NCBI Taxonomy" id="27349"/>
    <lineage>
        <taxon>Eukaryota</taxon>
        <taxon>Fungi</taxon>
        <taxon>Dikarya</taxon>
        <taxon>Basidiomycota</taxon>
        <taxon>Pucciniomycotina</taxon>
        <taxon>Pucciniomycetes</taxon>
        <taxon>Pucciniales</taxon>
        <taxon>Pucciniaceae</taxon>
        <taxon>Puccinia</taxon>
    </lineage>
</organism>
<reference evidence="3 4" key="1">
    <citation type="submission" date="2015-08" db="EMBL/GenBank/DDBJ databases">
        <title>Next Generation Sequencing and Analysis of the Genome of Puccinia sorghi L Schw, the Causal Agent of Maize Common Rust.</title>
        <authorList>
            <person name="Rochi L."/>
            <person name="Burguener G."/>
            <person name="Darino M."/>
            <person name="Turjanski A."/>
            <person name="Kreff E."/>
            <person name="Dieguez M.J."/>
            <person name="Sacco F."/>
        </authorList>
    </citation>
    <scope>NUCLEOTIDE SEQUENCE [LARGE SCALE GENOMIC DNA]</scope>
    <source>
        <strain evidence="3 4">RO10H11247</strain>
    </source>
</reference>
<feature type="compositionally biased region" description="Polar residues" evidence="1">
    <location>
        <begin position="632"/>
        <end position="654"/>
    </location>
</feature>
<name>A0A0L6UAA0_9BASI</name>
<evidence type="ECO:0000313" key="4">
    <source>
        <dbReference type="Proteomes" id="UP000037035"/>
    </source>
</evidence>
<accession>A0A0L6UAA0</accession>
<sequence length="684" mass="78725">MKEKWRIQYLGGFSSLSRFFFQGQFFSLRFAVQEQGVNIFWTLVGCMLMGSCSWLGKWIWREESWVGDGCCWGTAEAMQTSLRMRQTQGQLNWGGVEESGNQGIWECENQGDQGEAGSVGVWEGGCWMFCTYTFYYTQYLIIYTEYRGRYQDSRQHFNNSRQNIQNLFLFTHSVIQFSTGDSVFHRRTHHIHVVLWDLEPHECVWGGMSHSVCEMEMILNITGYSSFLFCSLFRLELSFDGMRISNIEKLLLIHEKKKKHNQPDQRKQFLLNLILFIIMTDTVFLKIRKYFNLVLSWLQTSSSSDEVDISAFFHDKHELWHLKPSARSLPQVVQCSFQELIPRGLFYIGSNKLILPPSILLQVSDLVHRVDFMLPGMLTIWQYPRLDRLLDVLPALLRRGQCLSFTGPGAPHIPHPRRRAFRPYNADLTRNPNKSLWEIRLISRQASSLITTWCTQTQTHPKPTQNSLDIIIIGTLECAATRSKHMRRVARAVGDETGSVTDLFLTICNVHSHSCRCWYQNLAFFCLRVCLYGVSHGCRHSRLSIIINIISKKKTITTISIEVSLNSSSSLTPLSLARKDFSLNTPSTHTLIIFISVWVIVLPISPPPPTTSTLNSCVFLSPQTSDTSIFFATGSSQTNNRPTQRQSRETSLPLTHTRWGKQKRSCTKKRTRNPPEQKINELEA</sequence>
<dbReference type="VEuPathDB" id="FungiDB:VP01_807g3"/>
<feature type="compositionally biased region" description="Basic residues" evidence="1">
    <location>
        <begin position="658"/>
        <end position="672"/>
    </location>
</feature>